<evidence type="ECO:0000259" key="2">
    <source>
        <dbReference type="Pfam" id="PF05305"/>
    </source>
</evidence>
<feature type="chain" id="PRO_5042498831" description="DUF732 domain-containing protein" evidence="1">
    <location>
        <begin position="30"/>
        <end position="110"/>
    </location>
</feature>
<feature type="domain" description="DUF732" evidence="2">
    <location>
        <begin position="33"/>
        <end position="98"/>
    </location>
</feature>
<protein>
    <recommendedName>
        <fullName evidence="2">DUF732 domain-containing protein</fullName>
    </recommendedName>
</protein>
<comment type="caution">
    <text evidence="3">The sequence shown here is derived from an EMBL/GenBank/DDBJ whole genome shotgun (WGS) entry which is preliminary data.</text>
</comment>
<keyword evidence="4" id="KW-1185">Reference proteome</keyword>
<dbReference type="Pfam" id="PF05305">
    <property type="entry name" value="DUF732"/>
    <property type="match status" value="1"/>
</dbReference>
<name>A0AAJ3NK92_9MYCO</name>
<dbReference type="Proteomes" id="UP000193387">
    <property type="component" value="Unassembled WGS sequence"/>
</dbReference>
<evidence type="ECO:0000313" key="3">
    <source>
        <dbReference type="EMBL" id="ORW64147.1"/>
    </source>
</evidence>
<accession>A0AAJ3NK92</accession>
<organism evidence="3 4">
    <name type="scientific">Mycobacterium saskatchewanense</name>
    <dbReference type="NCBI Taxonomy" id="220927"/>
    <lineage>
        <taxon>Bacteria</taxon>
        <taxon>Bacillati</taxon>
        <taxon>Actinomycetota</taxon>
        <taxon>Actinomycetes</taxon>
        <taxon>Mycobacteriales</taxon>
        <taxon>Mycobacteriaceae</taxon>
        <taxon>Mycobacterium</taxon>
        <taxon>Mycobacterium simiae complex</taxon>
    </lineage>
</organism>
<reference evidence="3 4" key="1">
    <citation type="submission" date="2016-01" db="EMBL/GenBank/DDBJ databases">
        <title>The new phylogeny of the genus Mycobacterium.</title>
        <authorList>
            <person name="Tarcisio F."/>
            <person name="Conor M."/>
            <person name="Antonella G."/>
            <person name="Elisabetta G."/>
            <person name="Giulia F.S."/>
            <person name="Sara T."/>
            <person name="Anna F."/>
            <person name="Clotilde B."/>
            <person name="Roberto B."/>
            <person name="Veronica D.S."/>
            <person name="Fabio R."/>
            <person name="Monica P."/>
            <person name="Olivier J."/>
            <person name="Enrico T."/>
            <person name="Nicola S."/>
        </authorList>
    </citation>
    <scope>NUCLEOTIDE SEQUENCE [LARGE SCALE GENOMIC DNA]</scope>
    <source>
        <strain evidence="3 4">DSM 44616</strain>
    </source>
</reference>
<evidence type="ECO:0000313" key="4">
    <source>
        <dbReference type="Proteomes" id="UP000193387"/>
    </source>
</evidence>
<dbReference type="InterPro" id="IPR007969">
    <property type="entry name" value="DUF732"/>
</dbReference>
<sequence length="110" mass="11434">MSEMTKKLAAFAVGVALAAMVTPSTVARADTTDSDFVSYLESHGIHLGNPVNMAHVMCQDLDAGYTQKDEVDQLTGSAKLSQAQAETFIGAATADYCPGKHSPSKPSGNG</sequence>
<dbReference type="EMBL" id="LQPR01000084">
    <property type="protein sequence ID" value="ORW64147.1"/>
    <property type="molecule type" value="Genomic_DNA"/>
</dbReference>
<dbReference type="AlphaFoldDB" id="A0AAJ3NK92"/>
<gene>
    <name evidence="3" type="ORF">AWC23_26245</name>
</gene>
<proteinExistence type="predicted"/>
<keyword evidence="1" id="KW-0732">Signal</keyword>
<feature type="signal peptide" evidence="1">
    <location>
        <begin position="1"/>
        <end position="29"/>
    </location>
</feature>
<evidence type="ECO:0000256" key="1">
    <source>
        <dbReference type="SAM" id="SignalP"/>
    </source>
</evidence>